<reference evidence="2" key="1">
    <citation type="journal article" date="2010" name="Stand. Genomic Sci.">
        <title>Complete genome sequence of Syntrophothermus lipocalidus type strain (TGB-C1T).</title>
        <authorList>
            <consortium name="US DOE Joint Genome Institute (JGI-PGF)"/>
            <person name="Djao O."/>
            <person name="Zhang X."/>
            <person name="Lucas S."/>
            <person name="Lapidus A."/>
            <person name="Glavina Del Rio T."/>
            <person name="Nolan M."/>
            <person name="Tice H."/>
            <person name="Cheng J."/>
            <person name="Han C."/>
            <person name="Tapia R."/>
            <person name="Goodwin L."/>
            <person name="Pitluck S."/>
            <person name="Liolios K."/>
            <person name="Ivanova N."/>
            <person name="Mavromatis K."/>
            <person name="Mikhailova N."/>
            <person name="Ovchinnikova G."/>
            <person name="Pati A."/>
            <person name="Brambilla E."/>
            <person name="Chen A."/>
            <person name="Palaniappan K."/>
            <person name="Land M."/>
            <person name="Hauser L."/>
            <person name="Chang Y."/>
            <person name="Jeffries C."/>
            <person name="Rohde M."/>
            <person name="Sikorski J."/>
            <person name="Spring S."/>
            <person name="Goker M."/>
            <person name="Detter J."/>
            <person name="Woyke T."/>
            <person name="Bristow J."/>
            <person name="Eisen J."/>
            <person name="Markowitz V."/>
            <person name="Hugenholtz P."/>
            <person name="Kyrpides N."/>
            <person name="Klenk H."/>
        </authorList>
    </citation>
    <scope>NUCLEOTIDE SEQUENCE [LARGE SCALE GENOMIC DNA]</scope>
    <source>
        <strain evidence="2">DSM 12680 / TGB-C1</strain>
    </source>
</reference>
<reference evidence="1 2" key="2">
    <citation type="journal article" date="2010" name="Stand. Genomic Sci.">
        <title>Complete genome sequence of Syntrophothermus lipocalidus type strain (TGB-C1).</title>
        <authorList>
            <person name="Djao O.D."/>
            <person name="Zhang X."/>
            <person name="Lucas S."/>
            <person name="Lapidus A."/>
            <person name="Del Rio T.G."/>
            <person name="Nolan M."/>
            <person name="Tice H."/>
            <person name="Cheng J.F."/>
            <person name="Han C."/>
            <person name="Tapia R."/>
            <person name="Goodwin L."/>
            <person name="Pitluck S."/>
            <person name="Liolios K."/>
            <person name="Ivanova N."/>
            <person name="Mavromatis K."/>
            <person name="Mikhailova N."/>
            <person name="Ovchinnikova G."/>
            <person name="Pati A."/>
            <person name="Brambilla E."/>
            <person name="Chen A."/>
            <person name="Palaniappan K."/>
            <person name="Land M."/>
            <person name="Hauser L."/>
            <person name="Chang Y.J."/>
            <person name="Jeffries C.D."/>
            <person name="Rohde M."/>
            <person name="Sikorski J."/>
            <person name="Spring S."/>
            <person name="Goker M."/>
            <person name="Detter J.C."/>
            <person name="Woyke T."/>
            <person name="Bristow J."/>
            <person name="Eisen J.A."/>
            <person name="Markowitz V."/>
            <person name="Hugenholtz P."/>
            <person name="Kyrpides N.C."/>
            <person name="Klenk H.P."/>
        </authorList>
    </citation>
    <scope>NUCLEOTIDE SEQUENCE [LARGE SCALE GENOMIC DNA]</scope>
    <source>
        <strain evidence="2">DSM 12680 / TGB-C1</strain>
    </source>
</reference>
<name>D7CPR1_SYNLT</name>
<protein>
    <submittedName>
        <fullName evidence="1">Uncharacterized protein</fullName>
    </submittedName>
</protein>
<accession>D7CPR1</accession>
<dbReference type="STRING" id="643648.Slip_1937"/>
<proteinExistence type="predicted"/>
<dbReference type="AlphaFoldDB" id="D7CPR1"/>
<organism evidence="1 2">
    <name type="scientific">Syntrophothermus lipocalidus (strain DSM 12680 / TGB-C1)</name>
    <dbReference type="NCBI Taxonomy" id="643648"/>
    <lineage>
        <taxon>Bacteria</taxon>
        <taxon>Bacillati</taxon>
        <taxon>Bacillota</taxon>
        <taxon>Clostridia</taxon>
        <taxon>Eubacteriales</taxon>
        <taxon>Syntrophomonadaceae</taxon>
        <taxon>Syntrophothermus</taxon>
    </lineage>
</organism>
<dbReference type="EMBL" id="CP002048">
    <property type="protein sequence ID" value="ADI02689.1"/>
    <property type="molecule type" value="Genomic_DNA"/>
</dbReference>
<sequence>MITLTDKEMESLLQMLLEEELSEGTRVRSFEEAGVLTRDALVW</sequence>
<dbReference type="HOGENOM" id="CLU_3240667_0_0_9"/>
<keyword evidence="2" id="KW-1185">Reference proteome</keyword>
<dbReference type="KEGG" id="slp:Slip_1937"/>
<dbReference type="Proteomes" id="UP000000378">
    <property type="component" value="Chromosome"/>
</dbReference>
<evidence type="ECO:0000313" key="2">
    <source>
        <dbReference type="Proteomes" id="UP000000378"/>
    </source>
</evidence>
<evidence type="ECO:0000313" key="1">
    <source>
        <dbReference type="EMBL" id="ADI02689.1"/>
    </source>
</evidence>
<gene>
    <name evidence="1" type="ordered locus">Slip_1937</name>
</gene>